<dbReference type="InterPro" id="IPR011141">
    <property type="entry name" value="Polyketide_synthase_type-III"/>
</dbReference>
<dbReference type="Proteomes" id="UP001551675">
    <property type="component" value="Unassembled WGS sequence"/>
</dbReference>
<proteinExistence type="predicted"/>
<keyword evidence="5" id="KW-1185">Reference proteome</keyword>
<keyword evidence="1" id="KW-0808">Transferase</keyword>
<dbReference type="PANTHER" id="PTHR11877:SF99">
    <property type="entry name" value="1,3,6,8-TETRAHYDROXYNAPHTHALENE SYNTHASE"/>
    <property type="match status" value="1"/>
</dbReference>
<evidence type="ECO:0000259" key="3">
    <source>
        <dbReference type="Pfam" id="PF00195"/>
    </source>
</evidence>
<gene>
    <name evidence="4" type="ORF">AB0I59_06935</name>
</gene>
<dbReference type="SUPFAM" id="SSF53901">
    <property type="entry name" value="Thiolase-like"/>
    <property type="match status" value="1"/>
</dbReference>
<feature type="domain" description="Chalcone/stilbene synthase N-terminal" evidence="3">
    <location>
        <begin position="5"/>
        <end position="76"/>
    </location>
</feature>
<dbReference type="Gene3D" id="3.40.47.10">
    <property type="match status" value="1"/>
</dbReference>
<keyword evidence="2" id="KW-0012">Acyltransferase</keyword>
<evidence type="ECO:0000256" key="1">
    <source>
        <dbReference type="ARBA" id="ARBA00022679"/>
    </source>
</evidence>
<comment type="caution">
    <text evidence="4">The sequence shown here is derived from an EMBL/GenBank/DDBJ whole genome shotgun (WGS) entry which is preliminary data.</text>
</comment>
<dbReference type="RefSeq" id="WP_061252515.1">
    <property type="nucleotide sequence ID" value="NZ_JBFALK010000003.1"/>
</dbReference>
<evidence type="ECO:0000313" key="5">
    <source>
        <dbReference type="Proteomes" id="UP001551675"/>
    </source>
</evidence>
<dbReference type="Pfam" id="PF00195">
    <property type="entry name" value="Chal_sti_synt_N"/>
    <property type="match status" value="1"/>
</dbReference>
<organism evidence="4 5">
    <name type="scientific">Microtetraspora glauca</name>
    <dbReference type="NCBI Taxonomy" id="1996"/>
    <lineage>
        <taxon>Bacteria</taxon>
        <taxon>Bacillati</taxon>
        <taxon>Actinomycetota</taxon>
        <taxon>Actinomycetes</taxon>
        <taxon>Streptosporangiales</taxon>
        <taxon>Streptosporangiaceae</taxon>
        <taxon>Microtetraspora</taxon>
    </lineage>
</organism>
<dbReference type="InterPro" id="IPR016039">
    <property type="entry name" value="Thiolase-like"/>
</dbReference>
<dbReference type="InterPro" id="IPR001099">
    <property type="entry name" value="Chalcone/stilbene_synt_N"/>
</dbReference>
<protein>
    <recommendedName>
        <fullName evidence="3">Chalcone/stilbene synthase N-terminal domain-containing protein</fullName>
    </recommendedName>
</protein>
<dbReference type="PANTHER" id="PTHR11877">
    <property type="entry name" value="HYDROXYMETHYLGLUTARYL-COA SYNTHASE"/>
    <property type="match status" value="1"/>
</dbReference>
<evidence type="ECO:0000313" key="4">
    <source>
        <dbReference type="EMBL" id="MEV0968353.1"/>
    </source>
</evidence>
<name>A0ABV3G9P8_MICGL</name>
<sequence length="90" mass="9188">MANDTFIEAAVELGTEVLRSALDAAGLAPGAVDMIMYTSATGIALPSIDARVASRLGMRSDVRRIPMFGLACLGGVPAPPARSPSVTGSR</sequence>
<reference evidence="4 5" key="1">
    <citation type="submission" date="2024-06" db="EMBL/GenBank/DDBJ databases">
        <title>The Natural Products Discovery Center: Release of the First 8490 Sequenced Strains for Exploring Actinobacteria Biosynthetic Diversity.</title>
        <authorList>
            <person name="Kalkreuter E."/>
            <person name="Kautsar S.A."/>
            <person name="Yang D."/>
            <person name="Bader C.D."/>
            <person name="Teijaro C.N."/>
            <person name="Fluegel L."/>
            <person name="Davis C.M."/>
            <person name="Simpson J.R."/>
            <person name="Lauterbach L."/>
            <person name="Steele A.D."/>
            <person name="Gui C."/>
            <person name="Meng S."/>
            <person name="Li G."/>
            <person name="Viehrig K."/>
            <person name="Ye F."/>
            <person name="Su P."/>
            <person name="Kiefer A.F."/>
            <person name="Nichols A."/>
            <person name="Cepeda A.J."/>
            <person name="Yan W."/>
            <person name="Fan B."/>
            <person name="Jiang Y."/>
            <person name="Adhikari A."/>
            <person name="Zheng C.-J."/>
            <person name="Schuster L."/>
            <person name="Cowan T.M."/>
            <person name="Smanski M.J."/>
            <person name="Chevrette M.G."/>
            <person name="De Carvalho L.P.S."/>
            <person name="Shen B."/>
        </authorList>
    </citation>
    <scope>NUCLEOTIDE SEQUENCE [LARGE SCALE GENOMIC DNA]</scope>
    <source>
        <strain evidence="4 5">NPDC050100</strain>
    </source>
</reference>
<evidence type="ECO:0000256" key="2">
    <source>
        <dbReference type="ARBA" id="ARBA00023315"/>
    </source>
</evidence>
<accession>A0ABV3G9P8</accession>
<dbReference type="EMBL" id="JBFALK010000003">
    <property type="protein sequence ID" value="MEV0968353.1"/>
    <property type="molecule type" value="Genomic_DNA"/>
</dbReference>